<dbReference type="STRING" id="420890.LCGL_0334"/>
<protein>
    <recommendedName>
        <fullName evidence="1">UPF0398 protein LCGL_0334</fullName>
    </recommendedName>
</protein>
<proteinExistence type="inferred from homology"/>
<dbReference type="InterPro" id="IPR010697">
    <property type="entry name" value="YspA"/>
</dbReference>
<keyword evidence="3" id="KW-1185">Reference proteome</keyword>
<evidence type="ECO:0000256" key="1">
    <source>
        <dbReference type="HAMAP-Rule" id="MF_01575"/>
    </source>
</evidence>
<dbReference type="PATRIC" id="fig|420890.5.peg.331"/>
<sequence>MMKTLLITGYTAFDLGIFDEKDIKIKIIKKAFQKRLEAYLDKGLKWVIFTGNLGFEYWALQVSKELQTEYDFHIASIFPFETQGKNWNEANQAKLREFKDVDYVKYAYEDYENPSQFRQYNDFLLENSDGSLVLYDEENETKLHFITDRMQKTSNYNMELIRFEDLQEICDDMNNM</sequence>
<organism evidence="2 3">
    <name type="scientific">Lactococcus garvieae (strain Lg2)</name>
    <name type="common">Enterococcus seriolicida</name>
    <dbReference type="NCBI Taxonomy" id="420890"/>
    <lineage>
        <taxon>Bacteria</taxon>
        <taxon>Bacillati</taxon>
        <taxon>Bacillota</taxon>
        <taxon>Bacilli</taxon>
        <taxon>Lactobacillales</taxon>
        <taxon>Streptococcaceae</taxon>
        <taxon>Lactococcus</taxon>
    </lineage>
</organism>
<dbReference type="SUPFAM" id="SSF102405">
    <property type="entry name" value="MCP/YpsA-like"/>
    <property type="match status" value="1"/>
</dbReference>
<dbReference type="PANTHER" id="PTHR38440">
    <property type="entry name" value="UPF0398 PROTEIN YPSA"/>
    <property type="match status" value="1"/>
</dbReference>
<accession>F9VBU3</accession>
<dbReference type="Proteomes" id="UP000008520">
    <property type="component" value="Chromosome"/>
</dbReference>
<evidence type="ECO:0000313" key="2">
    <source>
        <dbReference type="EMBL" id="BAK59794.1"/>
    </source>
</evidence>
<dbReference type="AlphaFoldDB" id="F9VBU3"/>
<comment type="similarity">
    <text evidence="1">Belongs to the UPF0398 family.</text>
</comment>
<gene>
    <name evidence="2" type="ordered locus">LCGL_0334</name>
</gene>
<dbReference type="HOGENOM" id="CLU_105319_0_0_9"/>
<dbReference type="NCBIfam" id="NF010181">
    <property type="entry name" value="PRK13660.1"/>
    <property type="match status" value="1"/>
</dbReference>
<dbReference type="KEGG" id="lgv:LCGL_0334"/>
<name>F9VBU3_LACGL</name>
<dbReference type="Gene3D" id="3.40.50.450">
    <property type="match status" value="1"/>
</dbReference>
<dbReference type="Pfam" id="PF06908">
    <property type="entry name" value="YpsA"/>
    <property type="match status" value="1"/>
</dbReference>
<dbReference type="EMBL" id="AP009333">
    <property type="protein sequence ID" value="BAK59794.1"/>
    <property type="molecule type" value="Genomic_DNA"/>
</dbReference>
<dbReference type="eggNOG" id="COG4474">
    <property type="taxonomic scope" value="Bacteria"/>
</dbReference>
<dbReference type="PIRSF" id="PIRSF021290">
    <property type="entry name" value="DUF1273"/>
    <property type="match status" value="1"/>
</dbReference>
<evidence type="ECO:0000313" key="3">
    <source>
        <dbReference type="Proteomes" id="UP000008520"/>
    </source>
</evidence>
<dbReference type="PANTHER" id="PTHR38440:SF1">
    <property type="entry name" value="UPF0398 PROTEIN SPR0331"/>
    <property type="match status" value="1"/>
</dbReference>
<dbReference type="HAMAP" id="MF_01575">
    <property type="entry name" value="UPF0398"/>
    <property type="match status" value="1"/>
</dbReference>
<reference evidence="2 3" key="1">
    <citation type="journal article" date="2011" name="PLoS ONE">
        <title>Complete genome sequence and comparative analysis of the fish pathogen Lactococcus garvieae.</title>
        <authorList>
            <person name="Morita H."/>
            <person name="Toh H."/>
            <person name="Oshima K."/>
            <person name="Yoshizaki M."/>
            <person name="Kawanishi M."/>
            <person name="Nakaya K."/>
            <person name="Suzuki T."/>
            <person name="Miyauchi E."/>
            <person name="Ishii Y."/>
            <person name="Tanabe S."/>
            <person name="Murakami M."/>
            <person name="Hattori M."/>
        </authorList>
    </citation>
    <scope>NUCLEOTIDE SEQUENCE [LARGE SCALE GENOMIC DNA]</scope>
    <source>
        <strain evidence="2 3">Lg2</strain>
    </source>
</reference>